<dbReference type="EC" id="5.6.2.3" evidence="5"/>
<dbReference type="CDD" id="cd15489">
    <property type="entry name" value="PHD_SF"/>
    <property type="match status" value="1"/>
</dbReference>
<dbReference type="GO" id="GO:0006281">
    <property type="term" value="P:DNA repair"/>
    <property type="evidence" value="ECO:0007669"/>
    <property type="project" value="UniProtKB-KW"/>
</dbReference>
<dbReference type="Pfam" id="PF21530">
    <property type="entry name" value="Pif1_2B_dom"/>
    <property type="match status" value="1"/>
</dbReference>
<keyword evidence="5" id="KW-0547">Nucleotide-binding</keyword>
<name>A0A8B6CHX7_MYTGA</name>
<dbReference type="SUPFAM" id="SSF57903">
    <property type="entry name" value="FYVE/PHD zinc finger"/>
    <property type="match status" value="1"/>
</dbReference>
<organism evidence="8 9">
    <name type="scientific">Mytilus galloprovincialis</name>
    <name type="common">Mediterranean mussel</name>
    <dbReference type="NCBI Taxonomy" id="29158"/>
    <lineage>
        <taxon>Eukaryota</taxon>
        <taxon>Metazoa</taxon>
        <taxon>Spiralia</taxon>
        <taxon>Lophotrochozoa</taxon>
        <taxon>Mollusca</taxon>
        <taxon>Bivalvia</taxon>
        <taxon>Autobranchia</taxon>
        <taxon>Pteriomorphia</taxon>
        <taxon>Mytilida</taxon>
        <taxon>Mytiloidea</taxon>
        <taxon>Mytilidae</taxon>
        <taxon>Mytilinae</taxon>
        <taxon>Mytilus</taxon>
    </lineage>
</organism>
<dbReference type="Gene3D" id="3.30.40.10">
    <property type="entry name" value="Zinc/RING finger domain, C3HC4 (zinc finger)"/>
    <property type="match status" value="1"/>
</dbReference>
<dbReference type="InterPro" id="IPR011011">
    <property type="entry name" value="Znf_FYVE_PHD"/>
</dbReference>
<keyword evidence="5" id="KW-0067">ATP-binding</keyword>
<dbReference type="PROSITE" id="PS50016">
    <property type="entry name" value="ZF_PHD_2"/>
    <property type="match status" value="1"/>
</dbReference>
<dbReference type="PANTHER" id="PTHR47642">
    <property type="entry name" value="ATP-DEPENDENT DNA HELICASE"/>
    <property type="match status" value="1"/>
</dbReference>
<dbReference type="InterPro" id="IPR049163">
    <property type="entry name" value="Pif1-like_2B_dom"/>
</dbReference>
<keyword evidence="5" id="KW-0234">DNA repair</keyword>
<evidence type="ECO:0000256" key="4">
    <source>
        <dbReference type="PROSITE-ProRule" id="PRU00146"/>
    </source>
</evidence>
<keyword evidence="5 8" id="KW-0378">Hydrolase</keyword>
<evidence type="ECO:0000256" key="2">
    <source>
        <dbReference type="ARBA" id="ARBA00022771"/>
    </source>
</evidence>
<evidence type="ECO:0000256" key="6">
    <source>
        <dbReference type="SAM" id="MobiDB-lite"/>
    </source>
</evidence>
<dbReference type="PROSITE" id="PS01359">
    <property type="entry name" value="ZF_PHD_1"/>
    <property type="match status" value="1"/>
</dbReference>
<feature type="region of interest" description="Disordered" evidence="6">
    <location>
        <begin position="736"/>
        <end position="760"/>
    </location>
</feature>
<evidence type="ECO:0000313" key="8">
    <source>
        <dbReference type="EMBL" id="VDI05598.1"/>
    </source>
</evidence>
<keyword evidence="2 4" id="KW-0863">Zinc-finger</keyword>
<evidence type="ECO:0000256" key="3">
    <source>
        <dbReference type="ARBA" id="ARBA00022833"/>
    </source>
</evidence>
<dbReference type="CDD" id="cd18809">
    <property type="entry name" value="SF1_C_RecD"/>
    <property type="match status" value="1"/>
</dbReference>
<dbReference type="Pfam" id="PF00628">
    <property type="entry name" value="PHD"/>
    <property type="match status" value="1"/>
</dbReference>
<keyword evidence="5" id="KW-0233">DNA recombination</keyword>
<dbReference type="SUPFAM" id="SSF52540">
    <property type="entry name" value="P-loop containing nucleoside triphosphate hydrolases"/>
    <property type="match status" value="2"/>
</dbReference>
<dbReference type="OrthoDB" id="10050764at2759"/>
<dbReference type="InterPro" id="IPR019786">
    <property type="entry name" value="Zinc_finger_PHD-type_CS"/>
</dbReference>
<evidence type="ECO:0000313" key="9">
    <source>
        <dbReference type="Proteomes" id="UP000596742"/>
    </source>
</evidence>
<dbReference type="Gene3D" id="3.40.50.300">
    <property type="entry name" value="P-loop containing nucleotide triphosphate hydrolases"/>
    <property type="match status" value="1"/>
</dbReference>
<dbReference type="Pfam" id="PF05970">
    <property type="entry name" value="PIF1"/>
    <property type="match status" value="1"/>
</dbReference>
<accession>A0A8B6CHX7</accession>
<dbReference type="InterPro" id="IPR051055">
    <property type="entry name" value="PIF1_helicase"/>
</dbReference>
<dbReference type="InterPro" id="IPR013083">
    <property type="entry name" value="Znf_RING/FYVE/PHD"/>
</dbReference>
<comment type="similarity">
    <text evidence="5">Belongs to the helicase family.</text>
</comment>
<dbReference type="InterPro" id="IPR001965">
    <property type="entry name" value="Znf_PHD"/>
</dbReference>
<keyword evidence="3" id="KW-0862">Zinc</keyword>
<protein>
    <recommendedName>
        <fullName evidence="5">ATP-dependent DNA helicase</fullName>
        <ecNumber evidence="5">5.6.2.3</ecNumber>
    </recommendedName>
</protein>
<dbReference type="GO" id="GO:0008270">
    <property type="term" value="F:zinc ion binding"/>
    <property type="evidence" value="ECO:0007669"/>
    <property type="project" value="UniProtKB-KW"/>
</dbReference>
<dbReference type="PANTHER" id="PTHR47642:SF7">
    <property type="entry name" value="ATP-DEPENDENT DNA HELICASE PIF1"/>
    <property type="match status" value="1"/>
</dbReference>
<dbReference type="InterPro" id="IPR036514">
    <property type="entry name" value="SGNH_hydro_sf"/>
</dbReference>
<dbReference type="InterPro" id="IPR010285">
    <property type="entry name" value="DNA_helicase_pif1-like_DEAD"/>
</dbReference>
<dbReference type="GO" id="GO:0043139">
    <property type="term" value="F:5'-3' DNA helicase activity"/>
    <property type="evidence" value="ECO:0007669"/>
    <property type="project" value="UniProtKB-EC"/>
</dbReference>
<dbReference type="EMBL" id="UYJE01001829">
    <property type="protein sequence ID" value="VDI05598.1"/>
    <property type="molecule type" value="Genomic_DNA"/>
</dbReference>
<evidence type="ECO:0000256" key="5">
    <source>
        <dbReference type="RuleBase" id="RU363044"/>
    </source>
</evidence>
<dbReference type="GO" id="GO:0016787">
    <property type="term" value="F:hydrolase activity"/>
    <property type="evidence" value="ECO:0007669"/>
    <property type="project" value="UniProtKB-KW"/>
</dbReference>
<evidence type="ECO:0000256" key="1">
    <source>
        <dbReference type="ARBA" id="ARBA00022723"/>
    </source>
</evidence>
<keyword evidence="5" id="KW-0227">DNA damage</keyword>
<keyword evidence="5 8" id="KW-0347">Helicase</keyword>
<dbReference type="GO" id="GO:0005524">
    <property type="term" value="F:ATP binding"/>
    <property type="evidence" value="ECO:0007669"/>
    <property type="project" value="UniProtKB-KW"/>
</dbReference>
<comment type="catalytic activity">
    <reaction evidence="5">
        <text>ATP + H2O = ADP + phosphate + H(+)</text>
        <dbReference type="Rhea" id="RHEA:13065"/>
        <dbReference type="ChEBI" id="CHEBI:15377"/>
        <dbReference type="ChEBI" id="CHEBI:15378"/>
        <dbReference type="ChEBI" id="CHEBI:30616"/>
        <dbReference type="ChEBI" id="CHEBI:43474"/>
        <dbReference type="ChEBI" id="CHEBI:456216"/>
        <dbReference type="EC" id="5.6.2.3"/>
    </reaction>
</comment>
<dbReference type="GO" id="GO:0000723">
    <property type="term" value="P:telomere maintenance"/>
    <property type="evidence" value="ECO:0007669"/>
    <property type="project" value="InterPro"/>
</dbReference>
<feature type="domain" description="PHD-type" evidence="7">
    <location>
        <begin position="780"/>
        <end position="840"/>
    </location>
</feature>
<comment type="cofactor">
    <cofactor evidence="5">
        <name>Mg(2+)</name>
        <dbReference type="ChEBI" id="CHEBI:18420"/>
    </cofactor>
</comment>
<reference evidence="8" key="1">
    <citation type="submission" date="2018-11" db="EMBL/GenBank/DDBJ databases">
        <authorList>
            <person name="Alioto T."/>
            <person name="Alioto T."/>
        </authorList>
    </citation>
    <scope>NUCLEOTIDE SEQUENCE</scope>
</reference>
<dbReference type="Proteomes" id="UP000596742">
    <property type="component" value="Unassembled WGS sequence"/>
</dbReference>
<proteinExistence type="inferred from homology"/>
<sequence>MASLQIGHGATTLHHWAGILDGRHTYEKLAELFDNDDQFSNAKKRIEEADTLIIDEISMLSLKVFEMVEFVCRHVKKNTKIFGGIQVIGCGDFKQLPPVPNRRYDDHGAYCFESDKFNLSFPHHINLIEVVRQHEVMLIKAVNQLCDGMPDEQTVSFLKQLDRPLNVPNHEVTKLFGTNFDAQFINHEMLEEIDEDLVVYKAEDEGNVRILRDCVAPKSLLLKKGAKVILVKNITQGLCNGMQGVVHHVAKDILPIINFNGKLVTLERASFDVFDLKQQKNLASRKQFPVILAFALTVHRAQGQTLQNVEVDSFSFFAPGQMGVAVGRAVSIDGLRLVNYNSSAANKKHPDIVYEFYDRVFNDFLDDLSCCKDTFVMPSVECPPPDDPTDQDPDDTYICMDMDELPVLASPWDIFEFQTENKSAPFMSDISPDFFVSLPLKDHVNYLYYNVDAIVSAKLDNSDNWINAYTKLNEFVLSDKHILSIQKLFKVNNINKYQNKLSTKIVFWLMNKEIEKKAKAVTAKQITDIEAETSIEEELSSAGKSKIRYLTGACVQKITKRLKESVLRKMGQSTKKSKLAMRMDYKKQCLLKQFRISELDVADNDESMVEIDFKQGPSRGLTIPNDSVFNFFLSLHSVLQHKLSLKQMHLYLEDLHNHCRNAVDNDDVLIGKWISLFDIQDDGKIEDELFLTLIMELYRDVTEHFIRISFVDSLKYFKRTIPRKKKQALRTKIQALGDRQTPSSSKVVSPKRKNKCSKDDEHLSLSKKKNLAHEWSESEIYICSLCMLECDWEPAEMQFESIACDKCNCWFHYKCVNIKGTEKFLKKDQNNWFCPNCSRKEKKLLDFLQKPRRPLVGTKRFTPVILSDSKGLRLASQVVHPFDKNILWWCASDRTIQQGYDWLTKNIEDKIKLHGNLHIYVWLGTCNTTTRDKNRYISLKSQEADAAQNIITLLQNFDSITENHPNCRLTLLEIPIYSIYECNKAANHPNPEIFKEQDIQLQKQIEQINESITYINKNSDCHSPHFSHHLYTRKQVKRGKNKPSKKFYNFKLYADGVHPKPHLAKVWLIEIAEHIQKDCWF</sequence>
<dbReference type="Gene3D" id="3.40.50.1110">
    <property type="entry name" value="SGNH hydrolase"/>
    <property type="match status" value="1"/>
</dbReference>
<gene>
    <name evidence="8" type="ORF">MGAL_10B025987</name>
</gene>
<evidence type="ECO:0000259" key="7">
    <source>
        <dbReference type="PROSITE" id="PS50016"/>
    </source>
</evidence>
<dbReference type="GO" id="GO:0006310">
    <property type="term" value="P:DNA recombination"/>
    <property type="evidence" value="ECO:0007669"/>
    <property type="project" value="UniProtKB-KW"/>
</dbReference>
<dbReference type="InterPro" id="IPR019787">
    <property type="entry name" value="Znf_PHD-finger"/>
</dbReference>
<keyword evidence="1" id="KW-0479">Metal-binding</keyword>
<comment type="caution">
    <text evidence="8">The sequence shown here is derived from an EMBL/GenBank/DDBJ whole genome shotgun (WGS) entry which is preliminary data.</text>
</comment>
<dbReference type="InterPro" id="IPR027417">
    <property type="entry name" value="P-loop_NTPase"/>
</dbReference>
<dbReference type="SMART" id="SM00249">
    <property type="entry name" value="PHD"/>
    <property type="match status" value="1"/>
</dbReference>
<keyword evidence="9" id="KW-1185">Reference proteome</keyword>
<dbReference type="AlphaFoldDB" id="A0A8B6CHX7"/>